<evidence type="ECO:0000313" key="6">
    <source>
        <dbReference type="Proteomes" id="UP000663877"/>
    </source>
</evidence>
<proteinExistence type="predicted"/>
<feature type="domain" description="Tlde1" evidence="2">
    <location>
        <begin position="33"/>
        <end position="102"/>
    </location>
</feature>
<comment type="caution">
    <text evidence="4">The sequence shown here is derived from an EMBL/GenBank/DDBJ whole genome shotgun (WGS) entry which is preliminary data.</text>
</comment>
<dbReference type="InterPro" id="IPR021225">
    <property type="entry name" value="Tlde1_dom"/>
</dbReference>
<gene>
    <name evidence="4" type="ORF">BJG266_LOCUS4782</name>
    <name evidence="3" type="ORF">QVE165_LOCUS1876</name>
</gene>
<dbReference type="EMBL" id="CAJNOM010000006">
    <property type="protein sequence ID" value="CAF0757833.1"/>
    <property type="molecule type" value="Genomic_DNA"/>
</dbReference>
<organism evidence="4 6">
    <name type="scientific">Adineta steineri</name>
    <dbReference type="NCBI Taxonomy" id="433720"/>
    <lineage>
        <taxon>Eukaryota</taxon>
        <taxon>Metazoa</taxon>
        <taxon>Spiralia</taxon>
        <taxon>Gnathifera</taxon>
        <taxon>Rotifera</taxon>
        <taxon>Eurotatoria</taxon>
        <taxon>Bdelloidea</taxon>
        <taxon>Adinetida</taxon>
        <taxon>Adinetidae</taxon>
        <taxon>Adineta</taxon>
    </lineage>
</organism>
<feature type="region of interest" description="Disordered" evidence="1">
    <location>
        <begin position="102"/>
        <end position="121"/>
    </location>
</feature>
<name>A0A813S9K6_9BILA</name>
<dbReference type="Proteomes" id="UP000663832">
    <property type="component" value="Unassembled WGS sequence"/>
</dbReference>
<dbReference type="AlphaFoldDB" id="A0A813S9K6"/>
<reference evidence="4" key="1">
    <citation type="submission" date="2021-02" db="EMBL/GenBank/DDBJ databases">
        <authorList>
            <person name="Nowell W R."/>
        </authorList>
    </citation>
    <scope>NUCLEOTIDE SEQUENCE</scope>
</reference>
<dbReference type="EMBL" id="CAJNOI010000012">
    <property type="protein sequence ID" value="CAF0793124.1"/>
    <property type="molecule type" value="Genomic_DNA"/>
</dbReference>
<evidence type="ECO:0000256" key="1">
    <source>
        <dbReference type="SAM" id="MobiDB-lite"/>
    </source>
</evidence>
<evidence type="ECO:0000259" key="2">
    <source>
        <dbReference type="Pfam" id="PF10908"/>
    </source>
</evidence>
<evidence type="ECO:0000313" key="5">
    <source>
        <dbReference type="Proteomes" id="UP000663832"/>
    </source>
</evidence>
<dbReference type="Proteomes" id="UP000663877">
    <property type="component" value="Unassembled WGS sequence"/>
</dbReference>
<dbReference type="Pfam" id="PF10908">
    <property type="entry name" value="Tlde1_dom"/>
    <property type="match status" value="1"/>
</dbReference>
<feature type="region of interest" description="Disordered" evidence="1">
    <location>
        <begin position="18"/>
        <end position="56"/>
    </location>
</feature>
<protein>
    <recommendedName>
        <fullName evidence="2">Tlde1 domain-containing protein</fullName>
    </recommendedName>
</protein>
<sequence>MTDWTFFKSSGKLCKTDTNECRSSYSGKPGESDQTKKNKGPIPNGDYTLDKPKGNLRFPLVPDKSNEMYGRFAFQIHGDNNKRDKSASEGCIVTDKRDDFKSGDRLHVKSDDDKDGNCVLS</sequence>
<evidence type="ECO:0000313" key="4">
    <source>
        <dbReference type="EMBL" id="CAF0793124.1"/>
    </source>
</evidence>
<accession>A0A813S9K6</accession>
<dbReference type="OrthoDB" id="9991655at2759"/>
<evidence type="ECO:0000313" key="3">
    <source>
        <dbReference type="EMBL" id="CAF0757833.1"/>
    </source>
</evidence>
<keyword evidence="5" id="KW-1185">Reference proteome</keyword>